<sequence length="88" mass="9759">MISDELPYLIGLDEKQEKYCLKNNSLVISKNGSPIKVAIASVEDGQHILVNGNLYVIELDETKANPYFVKAYLESEEGTIALSRITAE</sequence>
<keyword evidence="2" id="KW-0238">DNA-binding</keyword>
<evidence type="ECO:0000256" key="1">
    <source>
        <dbReference type="ARBA" id="ARBA00022747"/>
    </source>
</evidence>
<dbReference type="InterPro" id="IPR044946">
    <property type="entry name" value="Restrct_endonuc_typeI_TRD_sf"/>
</dbReference>
<evidence type="ECO:0000313" key="3">
    <source>
        <dbReference type="EMBL" id="MDX8417135.1"/>
    </source>
</evidence>
<reference evidence="3 4" key="1">
    <citation type="submission" date="2022-03" db="EMBL/GenBank/DDBJ databases">
        <title>Novel taxa within the pig intestine.</title>
        <authorList>
            <person name="Wylensek D."/>
            <person name="Bishof K."/>
            <person name="Afrizal A."/>
            <person name="Clavel T."/>
        </authorList>
    </citation>
    <scope>NUCLEOTIDE SEQUENCE [LARGE SCALE GENOMIC DNA]</scope>
    <source>
        <strain evidence="3 4">Cla-KB-P134</strain>
    </source>
</reference>
<accession>A0ABU4WKP1</accession>
<dbReference type="SUPFAM" id="SSF116734">
    <property type="entry name" value="DNA methylase specificity domain"/>
    <property type="match status" value="1"/>
</dbReference>
<dbReference type="EMBL" id="JALBUS010000005">
    <property type="protein sequence ID" value="MDX8417135.1"/>
    <property type="molecule type" value="Genomic_DNA"/>
</dbReference>
<comment type="caution">
    <text evidence="3">The sequence shown here is derived from an EMBL/GenBank/DDBJ whole genome shotgun (WGS) entry which is preliminary data.</text>
</comment>
<keyword evidence="4" id="KW-1185">Reference proteome</keyword>
<dbReference type="Proteomes" id="UP001285244">
    <property type="component" value="Unassembled WGS sequence"/>
</dbReference>
<evidence type="ECO:0000256" key="2">
    <source>
        <dbReference type="ARBA" id="ARBA00023125"/>
    </source>
</evidence>
<organism evidence="3 4">
    <name type="scientific">Absicoccus intestinalis</name>
    <dbReference type="NCBI Taxonomy" id="2926319"/>
    <lineage>
        <taxon>Bacteria</taxon>
        <taxon>Bacillati</taxon>
        <taxon>Bacillota</taxon>
        <taxon>Erysipelotrichia</taxon>
        <taxon>Erysipelotrichales</taxon>
        <taxon>Erysipelotrichaceae</taxon>
        <taxon>Absicoccus</taxon>
    </lineage>
</organism>
<evidence type="ECO:0000313" key="4">
    <source>
        <dbReference type="Proteomes" id="UP001285244"/>
    </source>
</evidence>
<proteinExistence type="predicted"/>
<gene>
    <name evidence="3" type="ORF">MOZ64_04675</name>
</gene>
<name>A0ABU4WKP1_9FIRM</name>
<dbReference type="Gene3D" id="3.90.220.20">
    <property type="entry name" value="DNA methylase specificity domains"/>
    <property type="match status" value="1"/>
</dbReference>
<protein>
    <submittedName>
        <fullName evidence="3">Uncharacterized protein</fullName>
    </submittedName>
</protein>
<dbReference type="RefSeq" id="WP_320325429.1">
    <property type="nucleotide sequence ID" value="NZ_JALBUS010000005.1"/>
</dbReference>
<keyword evidence="1" id="KW-0680">Restriction system</keyword>